<dbReference type="RefSeq" id="WP_035656646.1">
    <property type="nucleotide sequence ID" value="NZ_JNCA01000001.1"/>
</dbReference>
<name>A0A066WRY9_9FLAO</name>
<dbReference type="STRING" id="1492738.FEM21_00840"/>
<sequence length="101" mass="11990">MKNEIRKFPLFELYVENNFLIINNHDYAQDNGIIDLSDILEIKFLKQQFDFIEYIIAFVSGINIRKRSDKLQIKMKNGIKEILLTNCDINKVQDIINIIKK</sequence>
<dbReference type="Proteomes" id="UP000027064">
    <property type="component" value="Unassembled WGS sequence"/>
</dbReference>
<protein>
    <submittedName>
        <fullName evidence="1">Uncharacterized protein</fullName>
    </submittedName>
</protein>
<reference evidence="1 2" key="1">
    <citation type="submission" date="2014-05" db="EMBL/GenBank/DDBJ databases">
        <title>Genome Sequence of Flavobacterium sp. EM1321.</title>
        <authorList>
            <person name="Shin S.-K."/>
            <person name="Yi H."/>
        </authorList>
    </citation>
    <scope>NUCLEOTIDE SEQUENCE [LARGE SCALE GENOMIC DNA]</scope>
    <source>
        <strain evidence="1 2">EM1321</strain>
    </source>
</reference>
<dbReference type="OrthoDB" id="1363248at2"/>
<dbReference type="AlphaFoldDB" id="A0A066WRY9"/>
<gene>
    <name evidence="1" type="ORF">FEM21_00840</name>
</gene>
<organism evidence="1 2">
    <name type="scientific">Flavobacterium seoulense</name>
    <dbReference type="NCBI Taxonomy" id="1492738"/>
    <lineage>
        <taxon>Bacteria</taxon>
        <taxon>Pseudomonadati</taxon>
        <taxon>Bacteroidota</taxon>
        <taxon>Flavobacteriia</taxon>
        <taxon>Flavobacteriales</taxon>
        <taxon>Flavobacteriaceae</taxon>
        <taxon>Flavobacterium</taxon>
    </lineage>
</organism>
<comment type="caution">
    <text evidence="1">The sequence shown here is derived from an EMBL/GenBank/DDBJ whole genome shotgun (WGS) entry which is preliminary data.</text>
</comment>
<evidence type="ECO:0000313" key="1">
    <source>
        <dbReference type="EMBL" id="KDN56581.1"/>
    </source>
</evidence>
<keyword evidence="2" id="KW-1185">Reference proteome</keyword>
<accession>A0A066WRY9</accession>
<evidence type="ECO:0000313" key="2">
    <source>
        <dbReference type="Proteomes" id="UP000027064"/>
    </source>
</evidence>
<proteinExistence type="predicted"/>
<dbReference type="EMBL" id="JNCA01000001">
    <property type="protein sequence ID" value="KDN56581.1"/>
    <property type="molecule type" value="Genomic_DNA"/>
</dbReference>
<dbReference type="eggNOG" id="ENOG50310FB">
    <property type="taxonomic scope" value="Bacteria"/>
</dbReference>
<dbReference type="PATRIC" id="fig|1492738.3.peg.82"/>